<dbReference type="EMBL" id="JBHLXH010000001">
    <property type="protein sequence ID" value="MFC0222064.1"/>
    <property type="molecule type" value="Genomic_DNA"/>
</dbReference>
<dbReference type="Proteomes" id="UP001589698">
    <property type="component" value="Unassembled WGS sequence"/>
</dbReference>
<feature type="region of interest" description="Disordered" evidence="1">
    <location>
        <begin position="122"/>
        <end position="167"/>
    </location>
</feature>
<evidence type="ECO:0000313" key="4">
    <source>
        <dbReference type="Proteomes" id="UP001589698"/>
    </source>
</evidence>
<gene>
    <name evidence="3" type="ORF">ACFFJG_06190</name>
</gene>
<feature type="compositionally biased region" description="Basic and acidic residues" evidence="1">
    <location>
        <begin position="122"/>
        <end position="140"/>
    </location>
</feature>
<accession>A0ABV6DZA2</accession>
<keyword evidence="2" id="KW-0472">Membrane</keyword>
<evidence type="ECO:0000256" key="1">
    <source>
        <dbReference type="SAM" id="MobiDB-lite"/>
    </source>
</evidence>
<reference evidence="3 4" key="1">
    <citation type="submission" date="2024-09" db="EMBL/GenBank/DDBJ databases">
        <authorList>
            <person name="Sun Q."/>
            <person name="Mori K."/>
        </authorList>
    </citation>
    <scope>NUCLEOTIDE SEQUENCE [LARGE SCALE GENOMIC DNA]</scope>
    <source>
        <strain evidence="3 4">CCM 8654</strain>
    </source>
</reference>
<keyword evidence="2" id="KW-1133">Transmembrane helix</keyword>
<comment type="caution">
    <text evidence="3">The sequence shown here is derived from an EMBL/GenBank/DDBJ whole genome shotgun (WGS) entry which is preliminary data.</text>
</comment>
<sequence length="167" mass="16850">MSEKDQPHDETQPVRPQAAAPQPAPGGGGTPTAEPAAEPAADPAVDRATTEQPAAGQPAPSAAYAPPPPPPGRGWGRARRWRDQAPGDRAYGLGALIASALAGVILGTVGTAVFHAVADDHGPGDRFGQHGPMPDRDGRRGPMFGGGPGVPGQLQPTTPPEDDDSSS</sequence>
<proteinExistence type="predicted"/>
<feature type="transmembrane region" description="Helical" evidence="2">
    <location>
        <begin position="90"/>
        <end position="117"/>
    </location>
</feature>
<dbReference type="RefSeq" id="WP_378517726.1">
    <property type="nucleotide sequence ID" value="NZ_CBCSDI010000063.1"/>
</dbReference>
<feature type="compositionally biased region" description="Low complexity" evidence="1">
    <location>
        <begin position="50"/>
        <end position="64"/>
    </location>
</feature>
<evidence type="ECO:0008006" key="5">
    <source>
        <dbReference type="Google" id="ProtNLM"/>
    </source>
</evidence>
<protein>
    <recommendedName>
        <fullName evidence="5">DUF4190 domain-containing protein</fullName>
    </recommendedName>
</protein>
<evidence type="ECO:0000313" key="3">
    <source>
        <dbReference type="EMBL" id="MFC0222064.1"/>
    </source>
</evidence>
<name>A0ABV6DZA2_9ACTN</name>
<feature type="region of interest" description="Disordered" evidence="1">
    <location>
        <begin position="1"/>
        <end position="83"/>
    </location>
</feature>
<feature type="compositionally biased region" description="Low complexity" evidence="1">
    <location>
        <begin position="31"/>
        <end position="43"/>
    </location>
</feature>
<keyword evidence="4" id="KW-1185">Reference proteome</keyword>
<keyword evidence="2" id="KW-0812">Transmembrane</keyword>
<organism evidence="3 4">
    <name type="scientific">Nocardioides zeicaulis</name>
    <dbReference type="NCBI Taxonomy" id="1776857"/>
    <lineage>
        <taxon>Bacteria</taxon>
        <taxon>Bacillati</taxon>
        <taxon>Actinomycetota</taxon>
        <taxon>Actinomycetes</taxon>
        <taxon>Propionibacteriales</taxon>
        <taxon>Nocardioidaceae</taxon>
        <taxon>Nocardioides</taxon>
    </lineage>
</organism>
<evidence type="ECO:0000256" key="2">
    <source>
        <dbReference type="SAM" id="Phobius"/>
    </source>
</evidence>
<feature type="compositionally biased region" description="Basic and acidic residues" evidence="1">
    <location>
        <begin position="1"/>
        <end position="12"/>
    </location>
</feature>